<dbReference type="Gene3D" id="3.40.47.10">
    <property type="match status" value="1"/>
</dbReference>
<proteinExistence type="inferred from homology"/>
<comment type="catalytic activity">
    <reaction evidence="12">
        <text>2-methylpropanoyl-CoA + malonyl-[ACP] + H(+) = 4-methyl-3-oxopentanoyl-[ACP] + CO2 + CoA</text>
        <dbReference type="Rhea" id="RHEA:42268"/>
        <dbReference type="Rhea" id="RHEA-COMP:9623"/>
        <dbReference type="Rhea" id="RHEA-COMP:9940"/>
        <dbReference type="ChEBI" id="CHEBI:15378"/>
        <dbReference type="ChEBI" id="CHEBI:16526"/>
        <dbReference type="ChEBI" id="CHEBI:57287"/>
        <dbReference type="ChEBI" id="CHEBI:57338"/>
        <dbReference type="ChEBI" id="CHEBI:78449"/>
        <dbReference type="ChEBI" id="CHEBI:78820"/>
        <dbReference type="EC" id="2.3.1.300"/>
    </reaction>
    <physiologicalReaction direction="left-to-right" evidence="12">
        <dbReference type="Rhea" id="RHEA:42269"/>
    </physiologicalReaction>
</comment>
<feature type="transmembrane region" description="Helical" evidence="15">
    <location>
        <begin position="309"/>
        <end position="329"/>
    </location>
</feature>
<evidence type="ECO:0000256" key="15">
    <source>
        <dbReference type="SAM" id="Phobius"/>
    </source>
</evidence>
<feature type="active site" evidence="14">
    <location>
        <position position="255"/>
    </location>
</feature>
<dbReference type="CDD" id="cd00830">
    <property type="entry name" value="KAS_III"/>
    <property type="match status" value="1"/>
</dbReference>
<feature type="region of interest" description="ACP-binding" evidence="14">
    <location>
        <begin position="256"/>
        <end position="260"/>
    </location>
</feature>
<evidence type="ECO:0000256" key="9">
    <source>
        <dbReference type="ARBA" id="ARBA00023315"/>
    </source>
</evidence>
<evidence type="ECO:0000256" key="3">
    <source>
        <dbReference type="ARBA" id="ARBA00022490"/>
    </source>
</evidence>
<accession>A0A2T2XJH5</accession>
<name>A0A2T2XJH5_9FIRM</name>
<evidence type="ECO:0000259" key="16">
    <source>
        <dbReference type="Pfam" id="PF08541"/>
    </source>
</evidence>
<dbReference type="Pfam" id="PF08545">
    <property type="entry name" value="ACP_syn_III"/>
    <property type="match status" value="1"/>
</dbReference>
<dbReference type="Pfam" id="PF08541">
    <property type="entry name" value="ACP_syn_III_C"/>
    <property type="match status" value="1"/>
</dbReference>
<evidence type="ECO:0000256" key="1">
    <source>
        <dbReference type="ARBA" id="ARBA00005194"/>
    </source>
</evidence>
<dbReference type="EC" id="2.3.1.180" evidence="14"/>
<feature type="active site" evidence="14">
    <location>
        <position position="114"/>
    </location>
</feature>
<keyword evidence="9 14" id="KW-0012">Acyltransferase</keyword>
<dbReference type="GO" id="GO:0006633">
    <property type="term" value="P:fatty acid biosynthetic process"/>
    <property type="evidence" value="ECO:0007669"/>
    <property type="project" value="UniProtKB-UniRule"/>
</dbReference>
<dbReference type="InterPro" id="IPR013747">
    <property type="entry name" value="ACP_syn_III_C"/>
</dbReference>
<evidence type="ECO:0000256" key="4">
    <source>
        <dbReference type="ARBA" id="ARBA00022516"/>
    </source>
</evidence>
<dbReference type="NCBIfam" id="NF006829">
    <property type="entry name" value="PRK09352.1"/>
    <property type="match status" value="1"/>
</dbReference>
<protein>
    <recommendedName>
        <fullName evidence="14">Beta-ketoacyl-[acyl-carrier-protein] synthase III</fullName>
        <shortName evidence="14">Beta-ketoacyl-ACP synthase III</shortName>
        <shortName evidence="14">KAS III</shortName>
        <ecNumber evidence="14">2.3.1.180</ecNumber>
    </recommendedName>
    <alternativeName>
        <fullName evidence="14">3-oxoacyl-[acyl-carrier-protein] synthase 3</fullName>
    </alternativeName>
    <alternativeName>
        <fullName evidence="14">3-oxoacyl-[acyl-carrier-protein] synthase III</fullName>
    </alternativeName>
</protein>
<dbReference type="GO" id="GO:0033818">
    <property type="term" value="F:beta-ketoacyl-acyl-carrier-protein synthase III activity"/>
    <property type="evidence" value="ECO:0007669"/>
    <property type="project" value="UniProtKB-UniRule"/>
</dbReference>
<comment type="subcellular location">
    <subcellularLocation>
        <location evidence="14">Cytoplasm</location>
    </subcellularLocation>
</comment>
<dbReference type="HAMAP" id="MF_01815">
    <property type="entry name" value="FabH"/>
    <property type="match status" value="1"/>
</dbReference>
<feature type="domain" description="Beta-ketoacyl-[acyl-carrier-protein] synthase III N-terminal" evidence="17">
    <location>
        <begin position="109"/>
        <end position="187"/>
    </location>
</feature>
<evidence type="ECO:0000313" key="18">
    <source>
        <dbReference type="EMBL" id="PSR34637.1"/>
    </source>
</evidence>
<keyword evidence="3 14" id="KW-0963">Cytoplasm</keyword>
<dbReference type="FunFam" id="3.40.47.10:FF:000004">
    <property type="entry name" value="3-oxoacyl-[acyl-carrier-protein] synthase 3"/>
    <property type="match status" value="1"/>
</dbReference>
<comment type="subunit">
    <text evidence="14">Homodimer.</text>
</comment>
<keyword evidence="15" id="KW-0472">Membrane</keyword>
<dbReference type="AlphaFoldDB" id="A0A2T2XJH5"/>
<comment type="pathway">
    <text evidence="1 14">Lipid metabolism; fatty acid biosynthesis.</text>
</comment>
<keyword evidence="15" id="KW-0812">Transmembrane</keyword>
<evidence type="ECO:0000259" key="17">
    <source>
        <dbReference type="Pfam" id="PF08545"/>
    </source>
</evidence>
<dbReference type="UniPathway" id="UPA00094"/>
<dbReference type="InterPro" id="IPR004655">
    <property type="entry name" value="FabH"/>
</dbReference>
<evidence type="ECO:0000313" key="19">
    <source>
        <dbReference type="Proteomes" id="UP000242972"/>
    </source>
</evidence>
<comment type="catalytic activity">
    <reaction evidence="11">
        <text>(2S)-2-methylbutanoyl-CoA + malonyl-[ACP] + H(+) = (4S)-4-methyl-3-oxohexanoyl-[ACP] + CO2 + CoA</text>
        <dbReference type="Rhea" id="RHEA:42276"/>
        <dbReference type="Rhea" id="RHEA-COMP:9623"/>
        <dbReference type="Rhea" id="RHEA-COMP:17148"/>
        <dbReference type="ChEBI" id="CHEBI:15378"/>
        <dbReference type="ChEBI" id="CHEBI:16526"/>
        <dbReference type="ChEBI" id="CHEBI:57287"/>
        <dbReference type="ChEBI" id="CHEBI:78449"/>
        <dbReference type="ChEBI" id="CHEBI:88166"/>
        <dbReference type="ChEBI" id="CHEBI:167462"/>
        <dbReference type="EC" id="2.3.1.300"/>
    </reaction>
    <physiologicalReaction direction="left-to-right" evidence="11">
        <dbReference type="Rhea" id="RHEA:42277"/>
    </physiologicalReaction>
</comment>
<dbReference type="SUPFAM" id="SSF53901">
    <property type="entry name" value="Thiolase-like"/>
    <property type="match status" value="1"/>
</dbReference>
<evidence type="ECO:0000256" key="11">
    <source>
        <dbReference type="ARBA" id="ARBA00052407"/>
    </source>
</evidence>
<dbReference type="GO" id="GO:0005737">
    <property type="term" value="C:cytoplasm"/>
    <property type="evidence" value="ECO:0007669"/>
    <property type="project" value="UniProtKB-SubCell"/>
</dbReference>
<dbReference type="PANTHER" id="PTHR34069:SF2">
    <property type="entry name" value="BETA-KETOACYL-[ACYL-CARRIER-PROTEIN] SYNTHASE III"/>
    <property type="match status" value="1"/>
</dbReference>
<organism evidence="18 19">
    <name type="scientific">Sulfobacillus benefaciens</name>
    <dbReference type="NCBI Taxonomy" id="453960"/>
    <lineage>
        <taxon>Bacteria</taxon>
        <taxon>Bacillati</taxon>
        <taxon>Bacillota</taxon>
        <taxon>Clostridia</taxon>
        <taxon>Eubacteriales</taxon>
        <taxon>Clostridiales Family XVII. Incertae Sedis</taxon>
        <taxon>Sulfobacillus</taxon>
    </lineage>
</organism>
<keyword evidence="6 14" id="KW-0276">Fatty acid metabolism</keyword>
<keyword evidence="15" id="KW-1133">Transmembrane helix</keyword>
<evidence type="ECO:0000256" key="12">
    <source>
        <dbReference type="ARBA" id="ARBA00052467"/>
    </source>
</evidence>
<dbReference type="InterPro" id="IPR013751">
    <property type="entry name" value="ACP_syn_III_N"/>
</dbReference>
<keyword evidence="8 14" id="KW-0275">Fatty acid biosynthesis</keyword>
<dbReference type="GO" id="GO:0004315">
    <property type="term" value="F:3-oxoacyl-[acyl-carrier-protein] synthase activity"/>
    <property type="evidence" value="ECO:0007669"/>
    <property type="project" value="InterPro"/>
</dbReference>
<feature type="active site" evidence="14">
    <location>
        <position position="285"/>
    </location>
</feature>
<comment type="catalytic activity">
    <reaction evidence="10">
        <text>malonyl-[ACP] + acetyl-CoA + H(+) = 3-oxobutanoyl-[ACP] + CO2 + CoA</text>
        <dbReference type="Rhea" id="RHEA:12080"/>
        <dbReference type="Rhea" id="RHEA-COMP:9623"/>
        <dbReference type="Rhea" id="RHEA-COMP:9625"/>
        <dbReference type="ChEBI" id="CHEBI:15378"/>
        <dbReference type="ChEBI" id="CHEBI:16526"/>
        <dbReference type="ChEBI" id="CHEBI:57287"/>
        <dbReference type="ChEBI" id="CHEBI:57288"/>
        <dbReference type="ChEBI" id="CHEBI:78449"/>
        <dbReference type="ChEBI" id="CHEBI:78450"/>
        <dbReference type="EC" id="2.3.1.180"/>
    </reaction>
    <physiologicalReaction direction="left-to-right" evidence="10">
        <dbReference type="Rhea" id="RHEA:12081"/>
    </physiologicalReaction>
</comment>
<keyword evidence="7 14" id="KW-0443">Lipid metabolism</keyword>
<comment type="catalytic activity">
    <reaction evidence="13">
        <text>3-methylbutanoyl-CoA + malonyl-[ACP] + H(+) = 5-methyl-3-oxohexanoyl-[ACP] + CO2 + CoA</text>
        <dbReference type="Rhea" id="RHEA:42272"/>
        <dbReference type="Rhea" id="RHEA-COMP:9623"/>
        <dbReference type="Rhea" id="RHEA-COMP:9941"/>
        <dbReference type="ChEBI" id="CHEBI:15378"/>
        <dbReference type="ChEBI" id="CHEBI:16526"/>
        <dbReference type="ChEBI" id="CHEBI:57287"/>
        <dbReference type="ChEBI" id="CHEBI:57345"/>
        <dbReference type="ChEBI" id="CHEBI:78449"/>
        <dbReference type="ChEBI" id="CHEBI:78822"/>
        <dbReference type="EC" id="2.3.1.300"/>
    </reaction>
    <physiologicalReaction direction="left-to-right" evidence="13">
        <dbReference type="Rhea" id="RHEA:42273"/>
    </physiologicalReaction>
</comment>
<evidence type="ECO:0000256" key="14">
    <source>
        <dbReference type="HAMAP-Rule" id="MF_01815"/>
    </source>
</evidence>
<evidence type="ECO:0000256" key="6">
    <source>
        <dbReference type="ARBA" id="ARBA00022832"/>
    </source>
</evidence>
<dbReference type="InterPro" id="IPR016039">
    <property type="entry name" value="Thiolase-like"/>
</dbReference>
<evidence type="ECO:0000256" key="5">
    <source>
        <dbReference type="ARBA" id="ARBA00022679"/>
    </source>
</evidence>
<evidence type="ECO:0000256" key="2">
    <source>
        <dbReference type="ARBA" id="ARBA00008642"/>
    </source>
</evidence>
<evidence type="ECO:0000256" key="8">
    <source>
        <dbReference type="ARBA" id="ARBA00023160"/>
    </source>
</evidence>
<dbReference type="NCBIfam" id="TIGR00747">
    <property type="entry name" value="fabH"/>
    <property type="match status" value="1"/>
</dbReference>
<feature type="domain" description="Beta-ketoacyl-[acyl-carrier-protein] synthase III C-terminal" evidence="16">
    <location>
        <begin position="239"/>
        <end position="328"/>
    </location>
</feature>
<evidence type="ECO:0000256" key="13">
    <source>
        <dbReference type="ARBA" id="ARBA00052985"/>
    </source>
</evidence>
<dbReference type="PANTHER" id="PTHR34069">
    <property type="entry name" value="3-OXOACYL-[ACYL-CARRIER-PROTEIN] SYNTHASE 3"/>
    <property type="match status" value="1"/>
</dbReference>
<comment type="similarity">
    <text evidence="2 14">Belongs to the thiolase-like superfamily. FabH family.</text>
</comment>
<sequence>MTKRAVVKGLGTYAPPRVLNNHDLERLVDTNDEWIVTRTGIKERHIADPEETTSDMAEKASRIAMQEAGIEGDDLDFIIVATNTPDTLFPSTAARLEARLCNHPVAGVDLQAGCTGLIYALEMGSAMIMSGNFHRILVVGADKLSSITDYQDRTTAVLFGDAAGALVLEGQNDTEFGILGSYLRADGRGGDLLALPAGGSRLPTSAATVQERLHFLKMNGNETFRFAVKAMPEAVEKALAAVGMTLDDMDLLVPHQANLRIIDAAIRRFNLDPDRVVINIERYGNTSVGTIPLALDEARHQGRLRRGDVIVLVAFGAGLTWGANVIRWGY</sequence>
<comment type="function">
    <text evidence="14">Catalyzes the condensation reaction of fatty acid synthesis by the addition to an acyl acceptor of two carbons from malonyl-ACP. Catalyzes the first condensation reaction which initiates fatty acid synthesis and may therefore play a role in governing the total rate of fatty acid production. Possesses both acetoacetyl-ACP synthase and acetyl transacylase activities. Its substrate specificity determines the biosynthesis of branched-chain and/or straight-chain of fatty acids.</text>
</comment>
<dbReference type="GO" id="GO:0044550">
    <property type="term" value="P:secondary metabolite biosynthetic process"/>
    <property type="evidence" value="ECO:0007669"/>
    <property type="project" value="TreeGrafter"/>
</dbReference>
<evidence type="ECO:0000256" key="10">
    <source>
        <dbReference type="ARBA" id="ARBA00051096"/>
    </source>
</evidence>
<gene>
    <name evidence="14" type="primary">fabH</name>
    <name evidence="18" type="ORF">C7B46_04155</name>
</gene>
<reference evidence="18 19" key="1">
    <citation type="journal article" date="2014" name="BMC Genomics">
        <title>Comparison of environmental and isolate Sulfobacillus genomes reveals diverse carbon, sulfur, nitrogen, and hydrogen metabolisms.</title>
        <authorList>
            <person name="Justice N.B."/>
            <person name="Norman A."/>
            <person name="Brown C.T."/>
            <person name="Singh A."/>
            <person name="Thomas B.C."/>
            <person name="Banfield J.F."/>
        </authorList>
    </citation>
    <scope>NUCLEOTIDE SEQUENCE [LARGE SCALE GENOMIC DNA]</scope>
    <source>
        <strain evidence="18">AMDSBA4</strain>
    </source>
</reference>
<keyword evidence="14" id="KW-0511">Multifunctional enzyme</keyword>
<keyword evidence="5 14" id="KW-0808">Transferase</keyword>
<keyword evidence="4 14" id="KW-0444">Lipid biosynthesis</keyword>
<dbReference type="Proteomes" id="UP000242972">
    <property type="component" value="Unassembled WGS sequence"/>
</dbReference>
<comment type="caution">
    <text evidence="18">The sequence shown here is derived from an EMBL/GenBank/DDBJ whole genome shotgun (WGS) entry which is preliminary data.</text>
</comment>
<comment type="domain">
    <text evidence="14">The last Arg residue of the ACP-binding site is essential for the weak association between ACP/AcpP and FabH.</text>
</comment>
<dbReference type="EMBL" id="PXYW01000007">
    <property type="protein sequence ID" value="PSR34637.1"/>
    <property type="molecule type" value="Genomic_DNA"/>
</dbReference>
<evidence type="ECO:0000256" key="7">
    <source>
        <dbReference type="ARBA" id="ARBA00023098"/>
    </source>
</evidence>